<feature type="compositionally biased region" description="Polar residues" evidence="13">
    <location>
        <begin position="15"/>
        <end position="24"/>
    </location>
</feature>
<evidence type="ECO:0000259" key="14">
    <source>
        <dbReference type="SMART" id="SM00478"/>
    </source>
</evidence>
<evidence type="ECO:0000313" key="15">
    <source>
        <dbReference type="EMBL" id="VVM05291.1"/>
    </source>
</evidence>
<dbReference type="GO" id="GO:0140078">
    <property type="term" value="F:class I DNA-(apurinic or apyrimidinic site) endonuclease activity"/>
    <property type="evidence" value="ECO:0007669"/>
    <property type="project" value="UniProtKB-EC"/>
</dbReference>
<comment type="cofactor">
    <cofactor evidence="12">
        <name>[4Fe-4S] cluster</name>
        <dbReference type="ChEBI" id="CHEBI:49883"/>
    </cofactor>
    <text evidence="12">Binds 1 [4Fe-4S] cluster.</text>
</comment>
<dbReference type="PIRSF" id="PIRSF001435">
    <property type="entry name" value="Nth"/>
    <property type="match status" value="1"/>
</dbReference>
<keyword evidence="11 12" id="KW-0326">Glycosidase</keyword>
<dbReference type="GO" id="GO:0003677">
    <property type="term" value="F:DNA binding"/>
    <property type="evidence" value="ECO:0007669"/>
    <property type="project" value="UniProtKB-UniRule"/>
</dbReference>
<dbReference type="FunFam" id="1.10.1670.10:FF:000001">
    <property type="entry name" value="Endonuclease III"/>
    <property type="match status" value="1"/>
</dbReference>
<name>A0A5E6MIG8_9BACT</name>
<dbReference type="Gene3D" id="1.10.340.30">
    <property type="entry name" value="Hypothetical protein, domain 2"/>
    <property type="match status" value="1"/>
</dbReference>
<keyword evidence="3 12" id="KW-0479">Metal-binding</keyword>
<keyword evidence="15" id="KW-0255">Endonuclease</keyword>
<dbReference type="Gene3D" id="1.10.1670.10">
    <property type="entry name" value="Helix-hairpin-Helix base-excision DNA repair enzymes (C-terminal)"/>
    <property type="match status" value="1"/>
</dbReference>
<dbReference type="Proteomes" id="UP000381693">
    <property type="component" value="Unassembled WGS sequence"/>
</dbReference>
<feature type="domain" description="HhH-GPD" evidence="14">
    <location>
        <begin position="63"/>
        <end position="211"/>
    </location>
</feature>
<comment type="similarity">
    <text evidence="1 12">Belongs to the Nth/MutY family.</text>
</comment>
<evidence type="ECO:0000256" key="5">
    <source>
        <dbReference type="ARBA" id="ARBA00022801"/>
    </source>
</evidence>
<keyword evidence="9 12" id="KW-0234">DNA repair</keyword>
<dbReference type="InterPro" id="IPR011257">
    <property type="entry name" value="DNA_glycosylase"/>
</dbReference>
<feature type="binding site" evidence="12">
    <location>
        <position position="229"/>
    </location>
    <ligand>
        <name>[4Fe-4S] cluster</name>
        <dbReference type="ChEBI" id="CHEBI:49883"/>
    </ligand>
</feature>
<dbReference type="PANTHER" id="PTHR10359:SF18">
    <property type="entry name" value="ENDONUCLEASE III"/>
    <property type="match status" value="1"/>
</dbReference>
<accession>A0A5E6MIG8</accession>
<evidence type="ECO:0000313" key="16">
    <source>
        <dbReference type="Proteomes" id="UP000381693"/>
    </source>
</evidence>
<comment type="caution">
    <text evidence="15">The sequence shown here is derived from an EMBL/GenBank/DDBJ whole genome shotgun (WGS) entry which is preliminary data.</text>
</comment>
<evidence type="ECO:0000256" key="13">
    <source>
        <dbReference type="SAM" id="MobiDB-lite"/>
    </source>
</evidence>
<keyword evidence="10 12" id="KW-0456">Lyase</keyword>
<dbReference type="GO" id="GO:0006285">
    <property type="term" value="P:base-excision repair, AP site formation"/>
    <property type="evidence" value="ECO:0007669"/>
    <property type="project" value="TreeGrafter"/>
</dbReference>
<dbReference type="GO" id="GO:0046872">
    <property type="term" value="F:metal ion binding"/>
    <property type="evidence" value="ECO:0007669"/>
    <property type="project" value="UniProtKB-KW"/>
</dbReference>
<dbReference type="EC" id="4.2.99.18" evidence="12"/>
<keyword evidence="6 12" id="KW-0408">Iron</keyword>
<dbReference type="InterPro" id="IPR023170">
    <property type="entry name" value="HhH_base_excis_C"/>
</dbReference>
<reference evidence="15" key="1">
    <citation type="submission" date="2019-09" db="EMBL/GenBank/DDBJ databases">
        <authorList>
            <person name="Cremers G."/>
        </authorList>
    </citation>
    <scope>NUCLEOTIDE SEQUENCE [LARGE SCALE GENOMIC DNA]</scope>
    <source>
        <strain evidence="15">3B</strain>
    </source>
</reference>
<feature type="region of interest" description="Disordered" evidence="13">
    <location>
        <begin position="1"/>
        <end position="24"/>
    </location>
</feature>
<dbReference type="GO" id="GO:0019104">
    <property type="term" value="F:DNA N-glycosylase activity"/>
    <property type="evidence" value="ECO:0007669"/>
    <property type="project" value="UniProtKB-UniRule"/>
</dbReference>
<evidence type="ECO:0000256" key="1">
    <source>
        <dbReference type="ARBA" id="ARBA00008343"/>
    </source>
</evidence>
<dbReference type="GO" id="GO:0051539">
    <property type="term" value="F:4 iron, 4 sulfur cluster binding"/>
    <property type="evidence" value="ECO:0007669"/>
    <property type="project" value="UniProtKB-UniRule"/>
</dbReference>
<dbReference type="NCBIfam" id="TIGR01083">
    <property type="entry name" value="nth"/>
    <property type="match status" value="1"/>
</dbReference>
<protein>
    <recommendedName>
        <fullName evidence="12">Endonuclease III</fullName>
        <ecNumber evidence="12">4.2.99.18</ecNumber>
    </recommendedName>
    <alternativeName>
        <fullName evidence="12">DNA-(apurinic or apyrimidinic site) lyase</fullName>
    </alternativeName>
</protein>
<keyword evidence="8 12" id="KW-0238">DNA-binding</keyword>
<dbReference type="SUPFAM" id="SSF48150">
    <property type="entry name" value="DNA-glycosylase"/>
    <property type="match status" value="1"/>
</dbReference>
<keyword evidence="5 12" id="KW-0378">Hydrolase</keyword>
<dbReference type="SMART" id="SM00478">
    <property type="entry name" value="ENDO3c"/>
    <property type="match status" value="1"/>
</dbReference>
<evidence type="ECO:0000256" key="10">
    <source>
        <dbReference type="ARBA" id="ARBA00023239"/>
    </source>
</evidence>
<proteinExistence type="inferred from homology"/>
<dbReference type="InterPro" id="IPR000445">
    <property type="entry name" value="HhH_motif"/>
</dbReference>
<dbReference type="AlphaFoldDB" id="A0A5E6MIG8"/>
<dbReference type="Pfam" id="PF00633">
    <property type="entry name" value="HHH"/>
    <property type="match status" value="1"/>
</dbReference>
<dbReference type="CDD" id="cd00056">
    <property type="entry name" value="ENDO3c"/>
    <property type="match status" value="1"/>
</dbReference>
<keyword evidence="15" id="KW-0540">Nuclease</keyword>
<feature type="binding site" evidence="12">
    <location>
        <position position="213"/>
    </location>
    <ligand>
        <name>[4Fe-4S] cluster</name>
        <dbReference type="ChEBI" id="CHEBI:49883"/>
    </ligand>
</feature>
<dbReference type="HAMAP" id="MF_00942">
    <property type="entry name" value="Nth"/>
    <property type="match status" value="1"/>
</dbReference>
<organism evidence="15 16">
    <name type="scientific">Methylacidimicrobium cyclopophantes</name>
    <dbReference type="NCBI Taxonomy" id="1041766"/>
    <lineage>
        <taxon>Bacteria</taxon>
        <taxon>Pseudomonadati</taxon>
        <taxon>Verrucomicrobiota</taxon>
        <taxon>Methylacidimicrobium</taxon>
    </lineage>
</organism>
<sequence>MPVAREVSGSPPPLSGTNPSSVLTRSEQRRIAAICRRLAEAYPETRPALHYRNPLELLIATILSARCTDRQVNRVTADIFSRFPDAASYAAASQEEMEEALKRLGFFRSKARHIRRTAAILTERWGGRVPKTMEELTELPGVGRKTANVVLGNGFGLPLGIVVDTHVARVSYRLGLTDQKLPKRIEIDLMQRIPRREWIAFSNRLIFHGRKRCRARKPDCLHCELLSLCPRQGLPPLSSSAG</sequence>
<dbReference type="FunFam" id="1.10.340.30:FF:000001">
    <property type="entry name" value="Endonuclease III"/>
    <property type="match status" value="1"/>
</dbReference>
<evidence type="ECO:0000256" key="8">
    <source>
        <dbReference type="ARBA" id="ARBA00023125"/>
    </source>
</evidence>
<comment type="catalytic activity">
    <reaction evidence="12">
        <text>2'-deoxyribonucleotide-(2'-deoxyribose 5'-phosphate)-2'-deoxyribonucleotide-DNA = a 3'-end 2'-deoxyribonucleotide-(2,3-dehydro-2,3-deoxyribose 5'-phosphate)-DNA + a 5'-end 5'-phospho-2'-deoxyribonucleoside-DNA + H(+)</text>
        <dbReference type="Rhea" id="RHEA:66592"/>
        <dbReference type="Rhea" id="RHEA-COMP:13180"/>
        <dbReference type="Rhea" id="RHEA-COMP:16897"/>
        <dbReference type="Rhea" id="RHEA-COMP:17067"/>
        <dbReference type="ChEBI" id="CHEBI:15378"/>
        <dbReference type="ChEBI" id="CHEBI:136412"/>
        <dbReference type="ChEBI" id="CHEBI:157695"/>
        <dbReference type="ChEBI" id="CHEBI:167181"/>
        <dbReference type="EC" id="4.2.99.18"/>
    </reaction>
</comment>
<evidence type="ECO:0000256" key="12">
    <source>
        <dbReference type="HAMAP-Rule" id="MF_00942"/>
    </source>
</evidence>
<evidence type="ECO:0000256" key="7">
    <source>
        <dbReference type="ARBA" id="ARBA00023014"/>
    </source>
</evidence>
<keyword evidence="2 12" id="KW-0004">4Fe-4S</keyword>
<dbReference type="InterPro" id="IPR003265">
    <property type="entry name" value="HhH-GPD_domain"/>
</dbReference>
<feature type="binding site" evidence="12">
    <location>
        <position position="223"/>
    </location>
    <ligand>
        <name>[4Fe-4S] cluster</name>
        <dbReference type="ChEBI" id="CHEBI:49883"/>
    </ligand>
</feature>
<keyword evidence="7 12" id="KW-0411">Iron-sulfur</keyword>
<evidence type="ECO:0000256" key="6">
    <source>
        <dbReference type="ARBA" id="ARBA00023004"/>
    </source>
</evidence>
<evidence type="ECO:0000256" key="11">
    <source>
        <dbReference type="ARBA" id="ARBA00023295"/>
    </source>
</evidence>
<keyword evidence="4 12" id="KW-0227">DNA damage</keyword>
<dbReference type="Pfam" id="PF00730">
    <property type="entry name" value="HhH-GPD"/>
    <property type="match status" value="1"/>
</dbReference>
<dbReference type="InterPro" id="IPR004036">
    <property type="entry name" value="Endonuclease-III-like_CS2"/>
</dbReference>
<comment type="function">
    <text evidence="12">DNA repair enzyme that has both DNA N-glycosylase activity and AP-lyase activity. The DNA N-glycosylase activity releases various damaged pyrimidines from DNA by cleaving the N-glycosidic bond, leaving an AP (apurinic/apyrimidinic) site. The AP-lyase activity cleaves the phosphodiester bond 3' to the AP site by a beta-elimination, leaving a 3'-terminal unsaturated sugar and a product with a terminal 5'-phosphate.</text>
</comment>
<dbReference type="PROSITE" id="PS01155">
    <property type="entry name" value="ENDONUCLEASE_III_2"/>
    <property type="match status" value="1"/>
</dbReference>
<evidence type="ECO:0000256" key="3">
    <source>
        <dbReference type="ARBA" id="ARBA00022723"/>
    </source>
</evidence>
<evidence type="ECO:0000256" key="2">
    <source>
        <dbReference type="ARBA" id="ARBA00022485"/>
    </source>
</evidence>
<evidence type="ECO:0000256" key="9">
    <source>
        <dbReference type="ARBA" id="ARBA00023204"/>
    </source>
</evidence>
<feature type="binding site" evidence="12">
    <location>
        <position position="220"/>
    </location>
    <ligand>
        <name>[4Fe-4S] cluster</name>
        <dbReference type="ChEBI" id="CHEBI:49883"/>
    </ligand>
</feature>
<keyword evidence="16" id="KW-1185">Reference proteome</keyword>
<evidence type="ECO:0000256" key="4">
    <source>
        <dbReference type="ARBA" id="ARBA00022763"/>
    </source>
</evidence>
<dbReference type="PANTHER" id="PTHR10359">
    <property type="entry name" value="A/G-SPECIFIC ADENINE GLYCOSYLASE/ENDONUCLEASE III"/>
    <property type="match status" value="1"/>
</dbReference>
<dbReference type="InterPro" id="IPR005759">
    <property type="entry name" value="Nth"/>
</dbReference>
<gene>
    <name evidence="12 15" type="primary">nth</name>
    <name evidence="15" type="ORF">MAMC_00496</name>
</gene>
<dbReference type="EMBL" id="CABFUZ020000083">
    <property type="protein sequence ID" value="VVM05291.1"/>
    <property type="molecule type" value="Genomic_DNA"/>
</dbReference>